<protein>
    <submittedName>
        <fullName evidence="2">Uncharacterized protein</fullName>
    </submittedName>
</protein>
<reference evidence="2" key="1">
    <citation type="journal article" date="2022" name="bioRxiv">
        <title>Sequencing and chromosome-scale assembly of the giantPleurodeles waltlgenome.</title>
        <authorList>
            <person name="Brown T."/>
            <person name="Elewa A."/>
            <person name="Iarovenko S."/>
            <person name="Subramanian E."/>
            <person name="Araus A.J."/>
            <person name="Petzold A."/>
            <person name="Susuki M."/>
            <person name="Suzuki K.-i.T."/>
            <person name="Hayashi T."/>
            <person name="Toyoda A."/>
            <person name="Oliveira C."/>
            <person name="Osipova E."/>
            <person name="Leigh N.D."/>
            <person name="Simon A."/>
            <person name="Yun M.H."/>
        </authorList>
    </citation>
    <scope>NUCLEOTIDE SEQUENCE</scope>
    <source>
        <strain evidence="2">20211129_DDA</strain>
        <tissue evidence="2">Liver</tissue>
    </source>
</reference>
<feature type="region of interest" description="Disordered" evidence="1">
    <location>
        <begin position="59"/>
        <end position="86"/>
    </location>
</feature>
<organism evidence="2 3">
    <name type="scientific">Pleurodeles waltl</name>
    <name type="common">Iberian ribbed newt</name>
    <dbReference type="NCBI Taxonomy" id="8319"/>
    <lineage>
        <taxon>Eukaryota</taxon>
        <taxon>Metazoa</taxon>
        <taxon>Chordata</taxon>
        <taxon>Craniata</taxon>
        <taxon>Vertebrata</taxon>
        <taxon>Euteleostomi</taxon>
        <taxon>Amphibia</taxon>
        <taxon>Batrachia</taxon>
        <taxon>Caudata</taxon>
        <taxon>Salamandroidea</taxon>
        <taxon>Salamandridae</taxon>
        <taxon>Pleurodelinae</taxon>
        <taxon>Pleurodeles</taxon>
    </lineage>
</organism>
<dbReference type="AlphaFoldDB" id="A0AAV7MRF8"/>
<name>A0AAV7MRF8_PLEWA</name>
<evidence type="ECO:0000313" key="3">
    <source>
        <dbReference type="Proteomes" id="UP001066276"/>
    </source>
</evidence>
<dbReference type="EMBL" id="JANPWB010000013">
    <property type="protein sequence ID" value="KAJ1104568.1"/>
    <property type="molecule type" value="Genomic_DNA"/>
</dbReference>
<gene>
    <name evidence="2" type="ORF">NDU88_001978</name>
</gene>
<accession>A0AAV7MRF8</accession>
<evidence type="ECO:0000256" key="1">
    <source>
        <dbReference type="SAM" id="MobiDB-lite"/>
    </source>
</evidence>
<sequence>MDTVEARAVGVCLHCEAQARDKGGLVACLMNRPHVLAPSRLLWTYLCWAARAPRVSRLQQPRTGELPSIRCSGTKDAEPEATALPTALPTARYLSRELLPQKGETDRQKQK</sequence>
<dbReference type="Proteomes" id="UP001066276">
    <property type="component" value="Chromosome 9"/>
</dbReference>
<comment type="caution">
    <text evidence="2">The sequence shown here is derived from an EMBL/GenBank/DDBJ whole genome shotgun (WGS) entry which is preliminary data.</text>
</comment>
<evidence type="ECO:0000313" key="2">
    <source>
        <dbReference type="EMBL" id="KAJ1104568.1"/>
    </source>
</evidence>
<proteinExistence type="predicted"/>
<keyword evidence="3" id="KW-1185">Reference proteome</keyword>